<reference evidence="7 8" key="1">
    <citation type="submission" date="2019-08" db="EMBL/GenBank/DDBJ databases">
        <authorList>
            <person name="Liang Q."/>
        </authorList>
    </citation>
    <scope>NUCLEOTIDE SEQUENCE [LARGE SCALE GENOMIC DNA]</scope>
    <source>
        <strain evidence="7 8">V1718</strain>
    </source>
</reference>
<evidence type="ECO:0000256" key="2">
    <source>
        <dbReference type="ARBA" id="ARBA00023235"/>
    </source>
</evidence>
<dbReference type="InterPro" id="IPR002942">
    <property type="entry name" value="S4_RNA-bd"/>
</dbReference>
<dbReference type="Proteomes" id="UP000321595">
    <property type="component" value="Chromosome"/>
</dbReference>
<evidence type="ECO:0000256" key="4">
    <source>
        <dbReference type="RuleBase" id="RU003887"/>
    </source>
</evidence>
<dbReference type="PROSITE" id="PS01149">
    <property type="entry name" value="PSI_RSU"/>
    <property type="match status" value="1"/>
</dbReference>
<accession>A0A5B8XVV7</accession>
<dbReference type="PROSITE" id="PS50889">
    <property type="entry name" value="S4"/>
    <property type="match status" value="1"/>
</dbReference>
<dbReference type="InterPro" id="IPR020103">
    <property type="entry name" value="PsdUridine_synth_cat_dom_sf"/>
</dbReference>
<evidence type="ECO:0000259" key="6">
    <source>
        <dbReference type="SMART" id="SM00363"/>
    </source>
</evidence>
<dbReference type="InterPro" id="IPR036986">
    <property type="entry name" value="S4_RNA-bd_sf"/>
</dbReference>
<dbReference type="GO" id="GO:0000455">
    <property type="term" value="P:enzyme-directed rRNA pseudouridine synthesis"/>
    <property type="evidence" value="ECO:0007669"/>
    <property type="project" value="UniProtKB-ARBA"/>
</dbReference>
<dbReference type="RefSeq" id="WP_146962958.1">
    <property type="nucleotide sequence ID" value="NZ_CP042467.1"/>
</dbReference>
<protein>
    <recommendedName>
        <fullName evidence="4">Pseudouridine synthase</fullName>
        <ecNumber evidence="4">5.4.99.-</ecNumber>
    </recommendedName>
</protein>
<dbReference type="OrthoDB" id="9807213at2"/>
<dbReference type="InterPro" id="IPR042092">
    <property type="entry name" value="PsdUridine_s_RsuA/RluB/E/F_cat"/>
</dbReference>
<evidence type="ECO:0000313" key="7">
    <source>
        <dbReference type="EMBL" id="QED29725.1"/>
    </source>
</evidence>
<dbReference type="KEGG" id="bbae:FRD01_21290"/>
<dbReference type="Gene3D" id="3.30.70.580">
    <property type="entry name" value="Pseudouridine synthase I, catalytic domain, N-terminal subdomain"/>
    <property type="match status" value="1"/>
</dbReference>
<dbReference type="NCBIfam" id="TIGR00093">
    <property type="entry name" value="pseudouridine synthase"/>
    <property type="match status" value="1"/>
</dbReference>
<dbReference type="EMBL" id="CP042467">
    <property type="protein sequence ID" value="QED29725.1"/>
    <property type="molecule type" value="Genomic_DNA"/>
</dbReference>
<dbReference type="InterPro" id="IPR020094">
    <property type="entry name" value="TruA/RsuA/RluB/E/F_N"/>
</dbReference>
<dbReference type="Pfam" id="PF01479">
    <property type="entry name" value="S4"/>
    <property type="match status" value="1"/>
</dbReference>
<dbReference type="SUPFAM" id="SSF55174">
    <property type="entry name" value="Alpha-L RNA-binding motif"/>
    <property type="match status" value="1"/>
</dbReference>
<dbReference type="SUPFAM" id="SSF55120">
    <property type="entry name" value="Pseudouridine synthase"/>
    <property type="match status" value="1"/>
</dbReference>
<dbReference type="InterPro" id="IPR000748">
    <property type="entry name" value="PsdUridine_synth_RsuA/RluB/E/F"/>
</dbReference>
<dbReference type="Pfam" id="PF00849">
    <property type="entry name" value="PseudoU_synth_2"/>
    <property type="match status" value="1"/>
</dbReference>
<organism evidence="7 8">
    <name type="scientific">Microvenator marinus</name>
    <dbReference type="NCBI Taxonomy" id="2600177"/>
    <lineage>
        <taxon>Bacteria</taxon>
        <taxon>Deltaproteobacteria</taxon>
        <taxon>Bradymonadales</taxon>
        <taxon>Microvenatoraceae</taxon>
        <taxon>Microvenator</taxon>
    </lineage>
</organism>
<dbReference type="PANTHER" id="PTHR47683:SF2">
    <property type="entry name" value="RNA-BINDING S4 DOMAIN-CONTAINING PROTEIN"/>
    <property type="match status" value="1"/>
</dbReference>
<evidence type="ECO:0000256" key="1">
    <source>
        <dbReference type="ARBA" id="ARBA00008348"/>
    </source>
</evidence>
<keyword evidence="2 4" id="KW-0413">Isomerase</keyword>
<dbReference type="CDD" id="cd00165">
    <property type="entry name" value="S4"/>
    <property type="match status" value="1"/>
</dbReference>
<feature type="domain" description="RNA-binding S4" evidence="6">
    <location>
        <begin position="4"/>
        <end position="62"/>
    </location>
</feature>
<evidence type="ECO:0000256" key="3">
    <source>
        <dbReference type="PROSITE-ProRule" id="PRU00182"/>
    </source>
</evidence>
<feature type="region of interest" description="Disordered" evidence="5">
    <location>
        <begin position="243"/>
        <end position="295"/>
    </location>
</feature>
<feature type="compositionally biased region" description="Basic and acidic residues" evidence="5">
    <location>
        <begin position="245"/>
        <end position="264"/>
    </location>
</feature>
<feature type="compositionally biased region" description="Basic residues" evidence="5">
    <location>
        <begin position="265"/>
        <end position="275"/>
    </location>
</feature>
<name>A0A5B8XVV7_9DELT</name>
<proteinExistence type="inferred from homology"/>
<dbReference type="Gene3D" id="3.30.70.1560">
    <property type="entry name" value="Alpha-L RNA-binding motif"/>
    <property type="match status" value="1"/>
</dbReference>
<dbReference type="Gene3D" id="3.10.290.10">
    <property type="entry name" value="RNA-binding S4 domain"/>
    <property type="match status" value="1"/>
</dbReference>
<dbReference type="GO" id="GO:0120159">
    <property type="term" value="F:rRNA pseudouridine synthase activity"/>
    <property type="evidence" value="ECO:0007669"/>
    <property type="project" value="UniProtKB-ARBA"/>
</dbReference>
<dbReference type="InterPro" id="IPR018496">
    <property type="entry name" value="PsdUridine_synth_RsuA/RluB_CS"/>
</dbReference>
<dbReference type="EC" id="5.4.99.-" evidence="4"/>
<dbReference type="InterPro" id="IPR006145">
    <property type="entry name" value="PsdUridine_synth_RsuA/RluA"/>
</dbReference>
<keyword evidence="3" id="KW-0694">RNA-binding</keyword>
<comment type="similarity">
    <text evidence="1 4">Belongs to the pseudouridine synthase RsuA family.</text>
</comment>
<dbReference type="CDD" id="cd02870">
    <property type="entry name" value="PseudoU_synth_RsuA_like"/>
    <property type="match status" value="1"/>
</dbReference>
<evidence type="ECO:0000256" key="5">
    <source>
        <dbReference type="SAM" id="MobiDB-lite"/>
    </source>
</evidence>
<evidence type="ECO:0000313" key="8">
    <source>
        <dbReference type="Proteomes" id="UP000321595"/>
    </source>
</evidence>
<dbReference type="FunFam" id="3.10.290.10:FF:000003">
    <property type="entry name" value="Pseudouridine synthase"/>
    <property type="match status" value="1"/>
</dbReference>
<dbReference type="SMART" id="SM00363">
    <property type="entry name" value="S4"/>
    <property type="match status" value="1"/>
</dbReference>
<gene>
    <name evidence="7" type="ORF">FRD01_21290</name>
</gene>
<keyword evidence="8" id="KW-1185">Reference proteome</keyword>
<dbReference type="InterPro" id="IPR050343">
    <property type="entry name" value="RsuA_PseudoU_synthase"/>
</dbReference>
<sequence length="295" mass="32683">MAEMRIQKFLSQAGVSSRRHAEELIAAGKVKVNNKVVTELGTKIDPSKDKIEVEGRIVDAPADLVYLLVNKPQGYITTLDDPEGRPIITDLLPEGMPRVWPVGRLDWDSDGAVLMTNDGELTNLLTHPSHEIEKTYGVKVMAIVEEEDPALIKLRQGVEIEEGIVTAPAVVKVGRSTEKNTWLEFRIKEGRNRQIRKMCEAVGLRVSRLRRVAIGPLTLAGVPSGHFRALDFEEVRSLYNAVGERPPEAAEASKRAKKREEKSRKYGKPKARKVGGRSGATKKEAPPVTGRTKKK</sequence>
<dbReference type="PANTHER" id="PTHR47683">
    <property type="entry name" value="PSEUDOURIDINE SYNTHASE FAMILY PROTEIN-RELATED"/>
    <property type="match status" value="1"/>
</dbReference>
<dbReference type="AlphaFoldDB" id="A0A5B8XVV7"/>
<dbReference type="GO" id="GO:0003723">
    <property type="term" value="F:RNA binding"/>
    <property type="evidence" value="ECO:0007669"/>
    <property type="project" value="UniProtKB-KW"/>
</dbReference>